<proteinExistence type="predicted"/>
<feature type="signal peptide" evidence="2">
    <location>
        <begin position="1"/>
        <end position="22"/>
    </location>
</feature>
<evidence type="ECO:0008006" key="5">
    <source>
        <dbReference type="Google" id="ProtNLM"/>
    </source>
</evidence>
<dbReference type="AlphaFoldDB" id="A0A0V8H471"/>
<name>A0A0V8H471_9BACI</name>
<organism evidence="3 4">
    <name type="scientific">[Bacillus] enclensis</name>
    <dbReference type="NCBI Taxonomy" id="1402860"/>
    <lineage>
        <taxon>Bacteria</taxon>
        <taxon>Bacillati</taxon>
        <taxon>Bacillota</taxon>
        <taxon>Bacilli</taxon>
        <taxon>Bacillales</taxon>
        <taxon>Bacillaceae</taxon>
        <taxon>Rossellomorea</taxon>
    </lineage>
</organism>
<dbReference type="PROSITE" id="PS51257">
    <property type="entry name" value="PROKAR_LIPOPROTEIN"/>
    <property type="match status" value="1"/>
</dbReference>
<dbReference type="Gene3D" id="3.30.1450.10">
    <property type="match status" value="1"/>
</dbReference>
<keyword evidence="1 2" id="KW-0732">Signal</keyword>
<evidence type="ECO:0000256" key="2">
    <source>
        <dbReference type="SAM" id="SignalP"/>
    </source>
</evidence>
<reference evidence="4" key="1">
    <citation type="submission" date="2016-08" db="EMBL/GenBank/DDBJ databases">
        <authorList>
            <person name="Varghese N."/>
            <person name="Submissions Spin"/>
        </authorList>
    </citation>
    <scope>NUCLEOTIDE SEQUENCE [LARGE SCALE GENOMIC DNA]</scope>
    <source>
        <strain evidence="4">SGD-1123</strain>
    </source>
</reference>
<accession>A0A0V8H471</accession>
<protein>
    <recommendedName>
        <fullName evidence="5">Beta-lactamase inhibitor (BLIP)</fullName>
    </recommendedName>
</protein>
<keyword evidence="4" id="KW-1185">Reference proteome</keyword>
<evidence type="ECO:0000256" key="1">
    <source>
        <dbReference type="ARBA" id="ARBA00022729"/>
    </source>
</evidence>
<dbReference type="EMBL" id="FMAU01000014">
    <property type="protein sequence ID" value="SCC38196.1"/>
    <property type="molecule type" value="Genomic_DNA"/>
</dbReference>
<sequence>MKNRISAILITGCLFLSLTACSTTETGTGTTSSQETNTPEITQEEFSKITKGTELEEVIKIIGGGGKQQGESGKPGTKAHQVSYVWDGTTPNSFVSISFRNNKVSTINAMNIK</sequence>
<gene>
    <name evidence="3" type="ORF">GA0061094_4461</name>
</gene>
<dbReference type="OrthoDB" id="2927954at2"/>
<evidence type="ECO:0000313" key="4">
    <source>
        <dbReference type="Proteomes" id="UP000181997"/>
    </source>
</evidence>
<dbReference type="RefSeq" id="WP_058300086.1">
    <property type="nucleotide sequence ID" value="NZ_FMAU01000014.1"/>
</dbReference>
<feature type="chain" id="PRO_5038860466" description="Beta-lactamase inhibitor (BLIP)" evidence="2">
    <location>
        <begin position="23"/>
        <end position="113"/>
    </location>
</feature>
<evidence type="ECO:0000313" key="3">
    <source>
        <dbReference type="EMBL" id="SCC38196.1"/>
    </source>
</evidence>
<dbReference type="InterPro" id="IPR037873">
    <property type="entry name" value="BamE-like"/>
</dbReference>
<dbReference type="Proteomes" id="UP000181997">
    <property type="component" value="Unassembled WGS sequence"/>
</dbReference>